<sequence>MTDQPLYRAGAWSAFVAAGLTALLIGLAPDPAAARVLSLYVAPNGSTSADGTAKEQAVPTLTRAIEIAKQRIEPDVTAVEVHVAPGVYKGQQLKLLGTPGGLPLALVGPAGRDNARALFQGKGEGTWLSYSSNKHDRNSLKVSGFEVSNYRTAISLNGSRKNKNSWNGGHEISNNIFMKIGQSSEAVRPSTAAIRLVNSRNNKIVGNTFNEIRNVQQCNLLHAVYVAHYSSGNLISNNTFDGGCGAVIKVRDASNGNKIVQNKFLNQELEAVQDSFCDKSKSSMCTREAPECPSWDNLVESNAIAAAPPEVLAARTAAAGKKVGQPKVAVVKGQATPPGCDAPPGEGRRIRSVQNQYMKK</sequence>
<gene>
    <name evidence="2" type="ORF">QUC21_01895</name>
</gene>
<dbReference type="SUPFAM" id="SSF51126">
    <property type="entry name" value="Pectin lyase-like"/>
    <property type="match status" value="1"/>
</dbReference>
<name>A0ABT7VXU3_9BORD</name>
<evidence type="ECO:0000256" key="1">
    <source>
        <dbReference type="SAM" id="MobiDB-lite"/>
    </source>
</evidence>
<proteinExistence type="predicted"/>
<organism evidence="2 3">
    <name type="scientific">Bordetella petrii</name>
    <dbReference type="NCBI Taxonomy" id="94624"/>
    <lineage>
        <taxon>Bacteria</taxon>
        <taxon>Pseudomonadati</taxon>
        <taxon>Pseudomonadota</taxon>
        <taxon>Betaproteobacteria</taxon>
        <taxon>Burkholderiales</taxon>
        <taxon>Alcaligenaceae</taxon>
        <taxon>Bordetella</taxon>
    </lineage>
</organism>
<evidence type="ECO:0000313" key="2">
    <source>
        <dbReference type="EMBL" id="MDM9557756.1"/>
    </source>
</evidence>
<keyword evidence="3" id="KW-1185">Reference proteome</keyword>
<protein>
    <submittedName>
        <fullName evidence="2">Right-handed parallel beta-helix repeat-containing protein</fullName>
    </submittedName>
</protein>
<dbReference type="InterPro" id="IPR011050">
    <property type="entry name" value="Pectin_lyase_fold/virulence"/>
</dbReference>
<accession>A0ABT7VXU3</accession>
<reference evidence="2" key="1">
    <citation type="submission" date="2023-06" db="EMBL/GenBank/DDBJ databases">
        <title>full genome analysis of Phenantherene degrader P3.</title>
        <authorList>
            <person name="Akbar A."/>
            <person name="Rahmeh R."/>
            <person name="Kishk M."/>
        </authorList>
    </citation>
    <scope>NUCLEOTIDE SEQUENCE</scope>
    <source>
        <strain evidence="2">P3</strain>
    </source>
</reference>
<dbReference type="EMBL" id="JAUDJE010000001">
    <property type="protein sequence ID" value="MDM9557756.1"/>
    <property type="molecule type" value="Genomic_DNA"/>
</dbReference>
<dbReference type="InterPro" id="IPR012334">
    <property type="entry name" value="Pectin_lyas_fold"/>
</dbReference>
<comment type="caution">
    <text evidence="2">The sequence shown here is derived from an EMBL/GenBank/DDBJ whole genome shotgun (WGS) entry which is preliminary data.</text>
</comment>
<feature type="region of interest" description="Disordered" evidence="1">
    <location>
        <begin position="321"/>
        <end position="360"/>
    </location>
</feature>
<dbReference type="Proteomes" id="UP001175604">
    <property type="component" value="Unassembled WGS sequence"/>
</dbReference>
<dbReference type="Gene3D" id="2.160.20.10">
    <property type="entry name" value="Single-stranded right-handed beta-helix, Pectin lyase-like"/>
    <property type="match status" value="1"/>
</dbReference>
<evidence type="ECO:0000313" key="3">
    <source>
        <dbReference type="Proteomes" id="UP001175604"/>
    </source>
</evidence>
<dbReference type="RefSeq" id="WP_289784207.1">
    <property type="nucleotide sequence ID" value="NZ_JAUDJE010000001.1"/>
</dbReference>